<evidence type="ECO:0000313" key="8">
    <source>
        <dbReference type="EMBL" id="MBD3931794.1"/>
    </source>
</evidence>
<feature type="transmembrane region" description="Helical" evidence="6">
    <location>
        <begin position="349"/>
        <end position="373"/>
    </location>
</feature>
<dbReference type="InterPro" id="IPR036259">
    <property type="entry name" value="MFS_trans_sf"/>
</dbReference>
<dbReference type="CDD" id="cd06173">
    <property type="entry name" value="MFS_MefA_like"/>
    <property type="match status" value="1"/>
</dbReference>
<evidence type="ECO:0000259" key="7">
    <source>
        <dbReference type="PROSITE" id="PS50850"/>
    </source>
</evidence>
<dbReference type="PROSITE" id="PS50850">
    <property type="entry name" value="MFS"/>
    <property type="match status" value="1"/>
</dbReference>
<feature type="transmembrane region" description="Helical" evidence="6">
    <location>
        <begin position="74"/>
        <end position="93"/>
    </location>
</feature>
<evidence type="ECO:0000256" key="3">
    <source>
        <dbReference type="ARBA" id="ARBA00022692"/>
    </source>
</evidence>
<dbReference type="AlphaFoldDB" id="A0A927EXD1"/>
<evidence type="ECO:0000256" key="5">
    <source>
        <dbReference type="ARBA" id="ARBA00023136"/>
    </source>
</evidence>
<dbReference type="GO" id="GO:0005886">
    <property type="term" value="C:plasma membrane"/>
    <property type="evidence" value="ECO:0007669"/>
    <property type="project" value="UniProtKB-SubCell"/>
</dbReference>
<name>A0A927EXD1_9ACTN</name>
<keyword evidence="5 6" id="KW-0472">Membrane</keyword>
<dbReference type="GO" id="GO:0022857">
    <property type="term" value="F:transmembrane transporter activity"/>
    <property type="evidence" value="ECO:0007669"/>
    <property type="project" value="InterPro"/>
</dbReference>
<dbReference type="SUPFAM" id="SSF103473">
    <property type="entry name" value="MFS general substrate transporter"/>
    <property type="match status" value="1"/>
</dbReference>
<reference evidence="8" key="1">
    <citation type="submission" date="2020-09" db="EMBL/GenBank/DDBJ databases">
        <title>Secondary metabolite and genome analysis of marine Streptomyces chumphonensis KK1-2T.</title>
        <authorList>
            <person name="Phongsopitanun W."/>
            <person name="Kanchanasin P."/>
            <person name="Pittayakhajonwut P."/>
            <person name="Suwanborirux K."/>
            <person name="Tanasupawat S."/>
        </authorList>
    </citation>
    <scope>NUCLEOTIDE SEQUENCE</scope>
    <source>
        <strain evidence="8">KK1-2</strain>
    </source>
</reference>
<dbReference type="PANTHER" id="PTHR23513">
    <property type="entry name" value="INTEGRAL MEMBRANE EFFLUX PROTEIN-RELATED"/>
    <property type="match status" value="1"/>
</dbReference>
<dbReference type="PANTHER" id="PTHR23513:SF6">
    <property type="entry name" value="MAJOR FACILITATOR SUPERFAMILY ASSOCIATED DOMAIN-CONTAINING PROTEIN"/>
    <property type="match status" value="1"/>
</dbReference>
<feature type="transmembrane region" description="Helical" evidence="6">
    <location>
        <begin position="379"/>
        <end position="398"/>
    </location>
</feature>
<dbReference type="RefSeq" id="WP_191209074.1">
    <property type="nucleotide sequence ID" value="NZ_BAABKL010000018.1"/>
</dbReference>
<dbReference type="InterPro" id="IPR020846">
    <property type="entry name" value="MFS_dom"/>
</dbReference>
<dbReference type="Gene3D" id="1.20.1250.20">
    <property type="entry name" value="MFS general substrate transporter like domains"/>
    <property type="match status" value="1"/>
</dbReference>
<feature type="transmembrane region" description="Helical" evidence="6">
    <location>
        <begin position="219"/>
        <end position="241"/>
    </location>
</feature>
<gene>
    <name evidence="8" type="ORF">IF129_09495</name>
</gene>
<dbReference type="InterPro" id="IPR011701">
    <property type="entry name" value="MFS"/>
</dbReference>
<keyword evidence="9" id="KW-1185">Reference proteome</keyword>
<evidence type="ECO:0000256" key="1">
    <source>
        <dbReference type="ARBA" id="ARBA00004651"/>
    </source>
</evidence>
<dbReference type="Proteomes" id="UP000632289">
    <property type="component" value="Unassembled WGS sequence"/>
</dbReference>
<feature type="transmembrane region" description="Helical" evidence="6">
    <location>
        <begin position="7"/>
        <end position="29"/>
    </location>
</feature>
<comment type="caution">
    <text evidence="8">The sequence shown here is derived from an EMBL/GenBank/DDBJ whole genome shotgun (WGS) entry which is preliminary data.</text>
</comment>
<sequence length="422" mass="42348">MRHDLTLYWWGQTTSAFGSFFTAIAFPLIAVVQLDATAAEAGLLSAAGMLPVLLLGLPLGALADRVTRPRRTLVALDAASALAVGTVALGLAAGSVTLVWLACLSAVRAALGSMAGALYFVHLRELVSADGVGPARARLQAGQFGASLVGRSLAGPAVAVFGGATALAVDAASYVLSAAALLAMRTPDRSSAGRRKPGERSRGATAGLRFFFGHTYHRSLLTFLLSSAVCLSGVTALTGIFLLRDVGLPDSAYGLVFALSGVTGMAGSFVAGRVLRPGGDARRVTALSFALAACCALLLPMAVGPVPLAASIAALGISLPVFFGAIANVGLGSVLTVDVPEAELGRAMAAVQVFVAGANVLGALAGGLLGQWIGVHAALWALNLLRLGVVAVAIPPAVRAARRMRAAAPPEAADPAAAASSG</sequence>
<evidence type="ECO:0000313" key="9">
    <source>
        <dbReference type="Proteomes" id="UP000632289"/>
    </source>
</evidence>
<keyword evidence="3 6" id="KW-0812">Transmembrane</keyword>
<proteinExistence type="predicted"/>
<dbReference type="EMBL" id="JACXYU010000003">
    <property type="protein sequence ID" value="MBD3931794.1"/>
    <property type="molecule type" value="Genomic_DNA"/>
</dbReference>
<evidence type="ECO:0000256" key="2">
    <source>
        <dbReference type="ARBA" id="ARBA00022475"/>
    </source>
</evidence>
<dbReference type="Pfam" id="PF07690">
    <property type="entry name" value="MFS_1"/>
    <property type="match status" value="1"/>
</dbReference>
<feature type="transmembrane region" description="Helical" evidence="6">
    <location>
        <begin position="41"/>
        <end position="62"/>
    </location>
</feature>
<organism evidence="8 9">
    <name type="scientific">Streptomyces chumphonensis</name>
    <dbReference type="NCBI Taxonomy" id="1214925"/>
    <lineage>
        <taxon>Bacteria</taxon>
        <taxon>Bacillati</taxon>
        <taxon>Actinomycetota</taxon>
        <taxon>Actinomycetes</taxon>
        <taxon>Kitasatosporales</taxon>
        <taxon>Streptomycetaceae</taxon>
        <taxon>Streptomyces</taxon>
    </lineage>
</organism>
<keyword evidence="2" id="KW-1003">Cell membrane</keyword>
<keyword evidence="4 6" id="KW-1133">Transmembrane helix</keyword>
<accession>A0A927EXD1</accession>
<feature type="transmembrane region" description="Helical" evidence="6">
    <location>
        <begin position="284"/>
        <end position="303"/>
    </location>
</feature>
<protein>
    <submittedName>
        <fullName evidence="8">MFS transporter</fullName>
    </submittedName>
</protein>
<evidence type="ECO:0000256" key="6">
    <source>
        <dbReference type="SAM" id="Phobius"/>
    </source>
</evidence>
<comment type="subcellular location">
    <subcellularLocation>
        <location evidence="1">Cell membrane</location>
        <topology evidence="1">Multi-pass membrane protein</topology>
    </subcellularLocation>
</comment>
<feature type="transmembrane region" description="Helical" evidence="6">
    <location>
        <begin position="309"/>
        <end position="337"/>
    </location>
</feature>
<feature type="domain" description="Major facilitator superfamily (MFS) profile" evidence="7">
    <location>
        <begin position="1"/>
        <end position="398"/>
    </location>
</feature>
<feature type="transmembrane region" description="Helical" evidence="6">
    <location>
        <begin position="253"/>
        <end position="272"/>
    </location>
</feature>
<evidence type="ECO:0000256" key="4">
    <source>
        <dbReference type="ARBA" id="ARBA00022989"/>
    </source>
</evidence>